<dbReference type="SMART" id="SM00672">
    <property type="entry name" value="CAP10"/>
    <property type="match status" value="1"/>
</dbReference>
<dbReference type="AlphaFoldDB" id="A0A835YS34"/>
<keyword evidence="4" id="KW-1185">Reference proteome</keyword>
<feature type="compositionally biased region" description="Basic and acidic residues" evidence="1">
    <location>
        <begin position="699"/>
        <end position="720"/>
    </location>
</feature>
<dbReference type="Proteomes" id="UP000664859">
    <property type="component" value="Unassembled WGS sequence"/>
</dbReference>
<evidence type="ECO:0000259" key="2">
    <source>
        <dbReference type="SMART" id="SM00672"/>
    </source>
</evidence>
<name>A0A835YS34_9STRA</name>
<dbReference type="InterPro" id="IPR006598">
    <property type="entry name" value="CAP10"/>
</dbReference>
<protein>
    <submittedName>
        <fullName evidence="3">Glycosyl transferase family 90-domain-containing protein</fullName>
    </submittedName>
</protein>
<dbReference type="Pfam" id="PF05686">
    <property type="entry name" value="Glyco_transf_90"/>
    <property type="match status" value="1"/>
</dbReference>
<sequence length="735" mass="84785">MSEDAKEQQVEGSSGWEVEAPAPQRAVLRGLYDFTDDEVDEDVDNSIFKEVPGGLLRFDTKAECKAFMMKHCTVGSNPDYPHLQHMFTMLVSWHQIEKYLLSKIDYFNRKYPPRPAPTIDCSKNVYLQQDSGRGPEGVEGWGDFDAARVMRDVRKRLDLRFHQCITSVSTRNTLQYLYHHMRCGIYVMIRHGKLVMFIPFVNKDYSNDWGQPPRLPLKPDGTPMTQKEYYVDKAQVFRPENIIQDYGQWWANGNIICNEHQRPGEKFSQYWGDQFMSALRDLLEETCARGGVADCEFFINKRDYPHLKYSAQKQVPVEPYGFIFDKDDRDPSQDVPLKRHKYKCYTPIASFYCSDRFADIPFPPSEDWEAAVGKVYPKTFTHKYNSKTKEVEIDEPRDLFTQENFVKFKCAWEDKVDTAFFRGTATGGGVTVETNQRLKSASLSHEWKSDPSGQFACGRLKPASLSHEWKSDPRYNGTDGTAPYLDSAITGWNKRDKKIHSEPMMYLKDSDFPFAGGKENFTPIYEQSKYKYLIYIEGHCAACRYGFMMRLGSVILKVESSCVADLMWYFPLLQPMVDHVPVKADLSDLAEKIEWCRSHDEECKAIAARAGALYEKYVHKAACMDYVQALSHELNKRYRHHPAFIEPPAGPVFPMAAPPPVTSVDRNYKPKCFGDHANVRGTFCSRCQLEVDRDEADFAKRKRDAAAQEQDAKDKNAQLRERRKRQAQAKRDEAK</sequence>
<comment type="caution">
    <text evidence="3">The sequence shown here is derived from an EMBL/GenBank/DDBJ whole genome shotgun (WGS) entry which is preliminary data.</text>
</comment>
<keyword evidence="3" id="KW-0808">Transferase</keyword>
<feature type="domain" description="Glycosyl transferase CAP10" evidence="2">
    <location>
        <begin position="291"/>
        <end position="638"/>
    </location>
</feature>
<dbReference type="OrthoDB" id="541052at2759"/>
<feature type="region of interest" description="Disordered" evidence="1">
    <location>
        <begin position="699"/>
        <end position="735"/>
    </location>
</feature>
<evidence type="ECO:0000256" key="1">
    <source>
        <dbReference type="SAM" id="MobiDB-lite"/>
    </source>
</evidence>
<dbReference type="PANTHER" id="PTHR12203">
    <property type="entry name" value="KDEL LYS-ASP-GLU-LEU CONTAINING - RELATED"/>
    <property type="match status" value="1"/>
</dbReference>
<evidence type="ECO:0000313" key="3">
    <source>
        <dbReference type="EMBL" id="KAG5180156.1"/>
    </source>
</evidence>
<organism evidence="3 4">
    <name type="scientific">Tribonema minus</name>
    <dbReference type="NCBI Taxonomy" id="303371"/>
    <lineage>
        <taxon>Eukaryota</taxon>
        <taxon>Sar</taxon>
        <taxon>Stramenopiles</taxon>
        <taxon>Ochrophyta</taxon>
        <taxon>PX clade</taxon>
        <taxon>Xanthophyceae</taxon>
        <taxon>Tribonematales</taxon>
        <taxon>Tribonemataceae</taxon>
        <taxon>Tribonema</taxon>
    </lineage>
</organism>
<dbReference type="PANTHER" id="PTHR12203:SF119">
    <property type="entry name" value="GLYCOSYL TRANSFERASE CAP10 DOMAIN-CONTAINING PROTEIN"/>
    <property type="match status" value="1"/>
</dbReference>
<dbReference type="InterPro" id="IPR051091">
    <property type="entry name" value="O-Glucosyltr/Glycosyltrsf_90"/>
</dbReference>
<gene>
    <name evidence="3" type="ORF">JKP88DRAFT_349712</name>
</gene>
<accession>A0A835YS34</accession>
<reference evidence="3" key="1">
    <citation type="submission" date="2021-02" db="EMBL/GenBank/DDBJ databases">
        <title>First Annotated Genome of the Yellow-green Alga Tribonema minus.</title>
        <authorList>
            <person name="Mahan K.M."/>
        </authorList>
    </citation>
    <scope>NUCLEOTIDE SEQUENCE</scope>
    <source>
        <strain evidence="3">UTEX B ZZ1240</strain>
    </source>
</reference>
<dbReference type="GO" id="GO:0016740">
    <property type="term" value="F:transferase activity"/>
    <property type="evidence" value="ECO:0007669"/>
    <property type="project" value="UniProtKB-KW"/>
</dbReference>
<evidence type="ECO:0000313" key="4">
    <source>
        <dbReference type="Proteomes" id="UP000664859"/>
    </source>
</evidence>
<proteinExistence type="predicted"/>
<dbReference type="EMBL" id="JAFCMP010000412">
    <property type="protein sequence ID" value="KAG5180156.1"/>
    <property type="molecule type" value="Genomic_DNA"/>
</dbReference>